<accession>A0ABW5JB15</accession>
<dbReference type="RefSeq" id="WP_340240165.1">
    <property type="nucleotide sequence ID" value="NZ_JBBEWC010000018.1"/>
</dbReference>
<comment type="caution">
    <text evidence="3">The sequence shown here is derived from an EMBL/GenBank/DDBJ whole genome shotgun (WGS) entry which is preliminary data.</text>
</comment>
<evidence type="ECO:0000313" key="4">
    <source>
        <dbReference type="Proteomes" id="UP001597510"/>
    </source>
</evidence>
<protein>
    <submittedName>
        <fullName evidence="3">Uncharacterized protein</fullName>
    </submittedName>
</protein>
<keyword evidence="2" id="KW-0732">Signal</keyword>
<evidence type="ECO:0000256" key="2">
    <source>
        <dbReference type="SAM" id="SignalP"/>
    </source>
</evidence>
<dbReference type="Proteomes" id="UP001597510">
    <property type="component" value="Unassembled WGS sequence"/>
</dbReference>
<gene>
    <name evidence="3" type="ORF">ACFSR2_18995</name>
</gene>
<organism evidence="3 4">
    <name type="scientific">Emticicia soli</name>
    <dbReference type="NCBI Taxonomy" id="2027878"/>
    <lineage>
        <taxon>Bacteria</taxon>
        <taxon>Pseudomonadati</taxon>
        <taxon>Bacteroidota</taxon>
        <taxon>Cytophagia</taxon>
        <taxon>Cytophagales</taxon>
        <taxon>Leadbetterellaceae</taxon>
        <taxon>Emticicia</taxon>
    </lineage>
</organism>
<name>A0ABW5JB15_9BACT</name>
<feature type="signal peptide" evidence="2">
    <location>
        <begin position="1"/>
        <end position="20"/>
    </location>
</feature>
<feature type="compositionally biased region" description="Basic and acidic residues" evidence="1">
    <location>
        <begin position="65"/>
        <end position="80"/>
    </location>
</feature>
<evidence type="ECO:0000313" key="3">
    <source>
        <dbReference type="EMBL" id="MFD2522991.1"/>
    </source>
</evidence>
<sequence length="88" mass="9037">MKSIYQILLLSALGIGSASAQLASDTPAPAAPAAAAAIGQTNTKNGKLASETDTLKTTKTARTQVADKTRKLASEAEAPRKTARVKNN</sequence>
<feature type="region of interest" description="Disordered" evidence="1">
    <location>
        <begin position="45"/>
        <end position="88"/>
    </location>
</feature>
<evidence type="ECO:0000256" key="1">
    <source>
        <dbReference type="SAM" id="MobiDB-lite"/>
    </source>
</evidence>
<keyword evidence="4" id="KW-1185">Reference proteome</keyword>
<reference evidence="4" key="1">
    <citation type="journal article" date="2019" name="Int. J. Syst. Evol. Microbiol.">
        <title>The Global Catalogue of Microorganisms (GCM) 10K type strain sequencing project: providing services to taxonomists for standard genome sequencing and annotation.</title>
        <authorList>
            <consortium name="The Broad Institute Genomics Platform"/>
            <consortium name="The Broad Institute Genome Sequencing Center for Infectious Disease"/>
            <person name="Wu L."/>
            <person name="Ma J."/>
        </authorList>
    </citation>
    <scope>NUCLEOTIDE SEQUENCE [LARGE SCALE GENOMIC DNA]</scope>
    <source>
        <strain evidence="4">KCTC 52344</strain>
    </source>
</reference>
<dbReference type="EMBL" id="JBHULC010000027">
    <property type="protein sequence ID" value="MFD2522991.1"/>
    <property type="molecule type" value="Genomic_DNA"/>
</dbReference>
<proteinExistence type="predicted"/>
<feature type="chain" id="PRO_5045694307" evidence="2">
    <location>
        <begin position="21"/>
        <end position="88"/>
    </location>
</feature>